<feature type="region of interest" description="Disordered" evidence="2">
    <location>
        <begin position="141"/>
        <end position="163"/>
    </location>
</feature>
<feature type="compositionally biased region" description="Basic and acidic residues" evidence="2">
    <location>
        <begin position="701"/>
        <end position="715"/>
    </location>
</feature>
<evidence type="ECO:0000313" key="4">
    <source>
        <dbReference type="Proteomes" id="UP000007014"/>
    </source>
</evidence>
<feature type="region of interest" description="Disordered" evidence="2">
    <location>
        <begin position="3143"/>
        <end position="3183"/>
    </location>
</feature>
<evidence type="ECO:0000313" key="3">
    <source>
        <dbReference type="EMBL" id="BAM79097.1"/>
    </source>
</evidence>
<dbReference type="GO" id="GO:0006623">
    <property type="term" value="P:protein targeting to vacuole"/>
    <property type="evidence" value="ECO:0007669"/>
    <property type="project" value="TreeGrafter"/>
</dbReference>
<name>M1VAF9_CYAM1</name>
<dbReference type="InterPro" id="IPR026847">
    <property type="entry name" value="VPS13"/>
</dbReference>
<feature type="compositionally biased region" description="Low complexity" evidence="2">
    <location>
        <begin position="657"/>
        <end position="668"/>
    </location>
</feature>
<dbReference type="OrthoDB" id="428159at2759"/>
<dbReference type="PANTHER" id="PTHR16166">
    <property type="entry name" value="VACUOLAR PROTEIN SORTING-ASSOCIATED PROTEIN VPS13"/>
    <property type="match status" value="1"/>
</dbReference>
<feature type="region of interest" description="Disordered" evidence="2">
    <location>
        <begin position="1697"/>
        <end position="1764"/>
    </location>
</feature>
<feature type="region of interest" description="Disordered" evidence="2">
    <location>
        <begin position="1456"/>
        <end position="1503"/>
    </location>
</feature>
<feature type="region of interest" description="Disordered" evidence="2">
    <location>
        <begin position="1545"/>
        <end position="1594"/>
    </location>
</feature>
<keyword evidence="4" id="KW-1185">Reference proteome</keyword>
<dbReference type="OMA" id="YWWTRSR"/>
<dbReference type="EMBL" id="AP006485">
    <property type="protein sequence ID" value="BAM79097.1"/>
    <property type="molecule type" value="Genomic_DNA"/>
</dbReference>
<sequence length="3483" mass="377101">MLEEALYRFLASKVGTFIRGGLDREQVLIALGQRGYFEVHDLELETGAVERYWRQDLGIKELQLQRAGLGTLSIQARWNGIISISIADVYLELCWYPGEAPSNNADSFQTTRAELLRLDDEEQRQSLESWARTLATREQQLSQETLPASSKHNGASTGGARDGGWLQTFAGRATAFLLRRLQLQIERVHIHVDFIAVEPETNLLEGRRSQGTRKSSCGLMLRQLSLIDSNAAASDKSTDPDYRHEWRPHLDHPTQNEAATSPRMRLILDRQLRVHGLACYLTPMRSQHRSQSTPADAAFTALAGESLSEHYERFAKIMEPFLLCRPSYGYVGLRIERPYPSTLATDTEAPHDSSGQSTSDSTTRVSLCLGVERWCLQLQQSQVETVTALKSYATWLGWRRRSDLLVLMNAPEPYLWMFGNRYRSRYLNWMPPPEERQSAELPRDIQALEATEQQHPSRARNRWKFALLCVRAFVSSLYRPFVLEDLGAWHRRKERYISLYTRVKLETDDRTQASTGTREALALSLANDPADLEEAVAALEQQLSIDEIRYFRSLAIQRYHRALERDPSRRAPLQPNAERPQYTPGANTKRSIVDQGRAVSAVVGSAEDASGTAETARTGATASTGWLGWISTTLGWSSAPPATKDSASGVDVTSGIPTPTARSTAAPAAREERHTAVERIWPATTDTLCQPSEHQPQADARSARLDSEQREESKIVVEPASLAQELGERFQGFVQEHVDEQVTDLESTLQQIQWKPDAAGLRIELRIDDTQMSLQLSDRRPFADIQLRHLHLLLERTPNRTCISLQTGDVVVQAREHLHDDLYPVVFVDASTDASSGALLRLAYEHQHPIRNTSWSGDATALTAPARSHVETRHRMSVRSRPLVLLLSPALVRHVLAFGRRQNIPWRVWMQEAKAQFAAYRTSIAAALPDSETLLEAASTLDLDIMVSAPRIYVVANLAKGLGLIRERASPTSSEATAPVTSPRHRWIHVIERLRRGTRLDAFAVQVQLGRLSLRSGTCCQLRDPLRLFSDLDRVQQRLALKHRSGGCAAASSTGTSSRAMPENLAASHQPPLLYDIAVQQLSMSLELDADAAALFGCASVPILLPCGGSAHLALAYAAPAGSVWGSAAATAEASSSYSTHFSSSTTASVRLGCLIEISDIELHLTAALWQYAACWQRWWSLHQAARRVGRGAVAVSPKVSTLSTGAEMPTRSRASQRDEKVPGRSSRKPICPGNKSPAAGTTDATAATAAADAADDAADAAADAAADDAADDAAAATSTRTWQETSPADAPRSVSWTKTETSLLLEMHWRGAHTKVVLCSPTDPPAQLVLASAGLDAALGLAYAGTAPIQWRLSFAADAPEAFVRQRIADHKPLVLLSPCSVGVRIHGHYTAVAASRGAPLLSVQVELQTSAFDAIFCRQDMDLWRSWLHRWSTRLNAPAYPELGDVLCDEAGAGTGSASAPKGHREATAVTSTAAAPGHTPASHTLVPDTNAAEGTGTGSFSAMPAGSGAFRLRSSAQAGVSSVPLLWDALAAVLGGALGAPAPSALSHRRRSGTQRHLSRAVPGQQQQQQQQRSSFGNQRPVFSPRKCPAPGMSPQPGTLITLWDSATQLPCVLQADASIPIYVLALASTDAPPYSAASTAYSTFLVKRTDPDDETLFSLLAWCPDDSEGPSGVLRPVSVLPYPATEASALQRQANPIPAGVPGSSAEPPGRRRSTSSLRRAGTSVESARASAGDSTPRIGCLGRFSGHPDNTAPPTSMSDAGVSVGEPIIWRACFVSPDGFCLMNAHTGKFLSWNLQGQAIETSLPETVLLLGAPWQANASARKAEMTPETAPAAFSQTGMETAVSLQVRVTSAGVLVRLTDSPLTGNGNGNGNGNGSSSGGVLPLVALTMSQLALVYQVTDTYQELQTQCTFAVDAYDGGQDRYEPRLHPFRLQLRLHEHRPSGLLRIWLSPLHREPVRIQGSEQDALELALLWEYLTGRRAHLPTVYQRAYRFSNETDADLEIIIPSNNGALMPASGNQKSGDKAHGPDAVHQMPSAPAAGKKSAPERPATSTTPEEHPARLGASGFCVAAGTVHAVLPVQSSWAPNALRRIQSRAQGSTQVTSSSASMKTLQLGVRALSIEGDTPTWFSWTRAGDALVASEASATETSARSLIGNRPSVAAALPGTRSAAAVTSTASSSTSSSKSGDARTVAQLSATSAHPLDAQQCTTVPPCSAQLLWERLHWRVTRCRTGWHFCLQAPITVHNACAHTTLRLRCLGQTSSRMPRTTTTTRSSSSSSGSSVGGRGSSGRDLSLVLETFHRLPPQKSIRIGALADIRALAVAFEETLTDSGANPASADATVWCESFSVQAAAMRALYGEAVTVAHMVHWCDNRVLRVSRHIHEDGSLEVWLAPVLEFRNLLPVPALITINEQIVCLEPRSRQELFRFPADGRCELAASIGEALLLEQRQPVARFQLSDREHVEPLRQTPTASTVALFSQLLDTRYGYVEASCYLGRLTRNATLLITAVYTVFNMVPGLTVQIQESGQMPEFERYQPHPVMLEPQQAGFLRTPCCRLFGWREPVRLELVTAQGYFLRLQGIPLVLSFASSYEAEQLERARWYEDVEGVPVKAPRNRRSTFDNTSGIGRARVFALRPELVLVNELTDTKLLVRRSHSPVDTDDAASTLEIAPGGLQPFLFPVYAGRDIEGNAITREKAPADSAALQIRLARKPLERQQQQRCTDAGVSPAGSKSLESSPRVETPLVWSGVLPLAITGSFVVDVADGLPGYLTVQAFLERNGCQVIRFQKTPANAVPFRLVNETPGLLCFTQAKDRVQALQLLADQRQRLTWAPPRTSVGFAFCEPLAEHTLCVMRIDADPVQCFFLPSLEAAFLDASEEDPDTMAVPVPVPVPDPAADVHDNASDNEDAWIGSQRSMLQPELQQQAWQRRLVADTTGTGAPPAVLWVQMRATPTQRVLVFRADSTADAAEVPISEAFGGEEAPVLAPVGIQRLHLFVLVPELAIQVHATAAAGGARCQILLNNLQLAADVDVGMHTRTHVQVSLQRIELRNEEPTTPFPVVLHSGATAATGEDKSAASAELMALEAELVLRQRFGERECAPLRVLVAGVQLQLDAVLMAQLAALATACAHDWAVHHDAASESTSGDTADAASDRSGRSPIDDLVWMPKAGAGSPPRDGSRGISWLVLAYLQLTPVEVLLSFQRGRQTQISEAQLEAASLLARAAYLSTLERFASIPSIDQASLQLAGLELRRHALASPDELSAMVWTRWTRSILNQWYKLLGSLDVIGAPLTATRSPVTHLKEMYSNLMAGRSTARRFSYGAYSAVSAAERVSVETGKRVVAQPAAGAMARTAGALGLRLLARGLRRLGSGKTASPRARHLVRTQTHPGGIATEPSKASTETTLLDDEPVAATISATIDATVPAADSDSLIQWDDDESGTEEAATLALQSFAHNAVEALSSPSCVDADLRKLLLYPDS</sequence>
<reference evidence="3 4" key="2">
    <citation type="journal article" date="2007" name="BMC Biol.">
        <title>A 100%-complete sequence reveals unusually simple genomic features in the hot-spring red alga Cyanidioschyzon merolae.</title>
        <authorList>
            <person name="Nozaki H."/>
            <person name="Takano H."/>
            <person name="Misumi O."/>
            <person name="Terasawa K."/>
            <person name="Matsuzaki M."/>
            <person name="Maruyama S."/>
            <person name="Nishida K."/>
            <person name="Yagisawa F."/>
            <person name="Yoshida Y."/>
            <person name="Fujiwara T."/>
            <person name="Takio S."/>
            <person name="Tamura K."/>
            <person name="Chung S.J."/>
            <person name="Nakamura S."/>
            <person name="Kuroiwa H."/>
            <person name="Tanaka K."/>
            <person name="Sato N."/>
            <person name="Kuroiwa T."/>
        </authorList>
    </citation>
    <scope>NUCLEOTIDE SEQUENCE [LARGE SCALE GENOMIC DNA]</scope>
    <source>
        <strain evidence="3 4">10D</strain>
    </source>
</reference>
<dbReference type="PANTHER" id="PTHR16166:SF93">
    <property type="entry name" value="INTERMEMBRANE LIPID TRANSFER PROTEIN VPS13"/>
    <property type="match status" value="1"/>
</dbReference>
<feature type="region of interest" description="Disordered" evidence="2">
    <location>
        <begin position="1201"/>
        <end position="1245"/>
    </location>
</feature>
<organism evidence="3 4">
    <name type="scientific">Cyanidioschyzon merolae (strain NIES-3377 / 10D)</name>
    <name type="common">Unicellular red alga</name>
    <dbReference type="NCBI Taxonomy" id="280699"/>
    <lineage>
        <taxon>Eukaryota</taxon>
        <taxon>Rhodophyta</taxon>
        <taxon>Bangiophyceae</taxon>
        <taxon>Cyanidiales</taxon>
        <taxon>Cyanidiaceae</taxon>
        <taxon>Cyanidioschyzon</taxon>
    </lineage>
</organism>
<feature type="compositionally biased region" description="Polar residues" evidence="2">
    <location>
        <begin position="141"/>
        <end position="155"/>
    </location>
</feature>
<dbReference type="GO" id="GO:0045053">
    <property type="term" value="P:protein retention in Golgi apparatus"/>
    <property type="evidence" value="ECO:0007669"/>
    <property type="project" value="TreeGrafter"/>
</dbReference>
<feature type="region of interest" description="Disordered" evidence="2">
    <location>
        <begin position="640"/>
        <end position="715"/>
    </location>
</feature>
<dbReference type="Proteomes" id="UP000007014">
    <property type="component" value="Chromosome 3"/>
</dbReference>
<accession>M1VAF9</accession>
<feature type="region of interest" description="Disordered" evidence="2">
    <location>
        <begin position="2267"/>
        <end position="2296"/>
    </location>
</feature>
<reference evidence="3 4" key="1">
    <citation type="journal article" date="2004" name="Nature">
        <title>Genome sequence of the ultrasmall unicellular red alga Cyanidioschyzon merolae 10D.</title>
        <authorList>
            <person name="Matsuzaki M."/>
            <person name="Misumi O."/>
            <person name="Shin-i T."/>
            <person name="Maruyama S."/>
            <person name="Takahara M."/>
            <person name="Miyagishima S."/>
            <person name="Mori T."/>
            <person name="Nishida K."/>
            <person name="Yagisawa F."/>
            <person name="Nishida K."/>
            <person name="Yoshida Y."/>
            <person name="Nishimura Y."/>
            <person name="Nakao S."/>
            <person name="Kobayashi T."/>
            <person name="Momoyama Y."/>
            <person name="Higashiyama T."/>
            <person name="Minoda A."/>
            <person name="Sano M."/>
            <person name="Nomoto H."/>
            <person name="Oishi K."/>
            <person name="Hayashi H."/>
            <person name="Ohta F."/>
            <person name="Nishizaka S."/>
            <person name="Haga S."/>
            <person name="Miura S."/>
            <person name="Morishita T."/>
            <person name="Kabeya Y."/>
            <person name="Terasawa K."/>
            <person name="Suzuki Y."/>
            <person name="Ishii Y."/>
            <person name="Asakawa S."/>
            <person name="Takano H."/>
            <person name="Ohta N."/>
            <person name="Kuroiwa H."/>
            <person name="Tanaka K."/>
            <person name="Shimizu N."/>
            <person name="Sugano S."/>
            <person name="Sato N."/>
            <person name="Nozaki H."/>
            <person name="Ogasawara N."/>
            <person name="Kohara Y."/>
            <person name="Kuroiwa T."/>
        </authorList>
    </citation>
    <scope>NUCLEOTIDE SEQUENCE [LARGE SCALE GENOMIC DNA]</scope>
    <source>
        <strain evidence="3 4">10D</strain>
    </source>
</reference>
<comment type="similarity">
    <text evidence="1">Belongs to the VPS13 family.</text>
</comment>
<dbReference type="Gramene" id="CMC182CT">
    <property type="protein sequence ID" value="CMC182CT"/>
    <property type="gene ID" value="CMC182C"/>
</dbReference>
<evidence type="ECO:0000256" key="2">
    <source>
        <dbReference type="SAM" id="MobiDB-lite"/>
    </source>
</evidence>
<feature type="region of interest" description="Disordered" evidence="2">
    <location>
        <begin position="2719"/>
        <end position="2742"/>
    </location>
</feature>
<feature type="compositionally biased region" description="Polar residues" evidence="2">
    <location>
        <begin position="684"/>
        <end position="695"/>
    </location>
</feature>
<protein>
    <submittedName>
        <fullName evidence="3">Uncharacterized protein</fullName>
    </submittedName>
</protein>
<feature type="region of interest" description="Disordered" evidence="2">
    <location>
        <begin position="565"/>
        <end position="590"/>
    </location>
</feature>
<proteinExistence type="inferred from homology"/>
<feature type="compositionally biased region" description="Basic and acidic residues" evidence="2">
    <location>
        <begin position="3156"/>
        <end position="3165"/>
    </location>
</feature>
<feature type="region of interest" description="Disordered" evidence="2">
    <location>
        <begin position="1263"/>
        <end position="1297"/>
    </location>
</feature>
<dbReference type="HOGENOM" id="CLU_224833_0_0_1"/>
<feature type="compositionally biased region" description="Low complexity" evidence="2">
    <location>
        <begin position="2267"/>
        <end position="2287"/>
    </location>
</feature>
<feature type="region of interest" description="Disordered" evidence="2">
    <location>
        <begin position="232"/>
        <end position="259"/>
    </location>
</feature>
<dbReference type="KEGG" id="cme:CYME_CMC182C"/>
<dbReference type="GeneID" id="16992505"/>
<feature type="compositionally biased region" description="Basic and acidic residues" evidence="2">
    <location>
        <begin position="236"/>
        <end position="254"/>
    </location>
</feature>
<evidence type="ECO:0000256" key="1">
    <source>
        <dbReference type="ARBA" id="ARBA00006545"/>
    </source>
</evidence>
<feature type="compositionally biased region" description="Basic residues" evidence="2">
    <location>
        <begin position="1550"/>
        <end position="1562"/>
    </location>
</feature>
<dbReference type="RefSeq" id="XP_005535383.1">
    <property type="nucleotide sequence ID" value="XM_005535326.1"/>
</dbReference>
<feature type="region of interest" description="Disordered" evidence="2">
    <location>
        <begin position="2018"/>
        <end position="2066"/>
    </location>
</feature>
<gene>
    <name evidence="3" type="ORF">CYME_CMC182C</name>
</gene>